<dbReference type="GO" id="GO:0006633">
    <property type="term" value="P:fatty acid biosynthetic process"/>
    <property type="evidence" value="ECO:0007669"/>
    <property type="project" value="UniProtKB-KW"/>
</dbReference>
<protein>
    <submittedName>
        <fullName evidence="9">Protein kinase AMP-activated non-catalytic subunit gamma 2</fullName>
    </submittedName>
</protein>
<dbReference type="CDD" id="cd04618">
    <property type="entry name" value="CBS_euAMPK_gamma-like_repeat1"/>
    <property type="match status" value="1"/>
</dbReference>
<keyword evidence="4" id="KW-0276">Fatty acid metabolism</keyword>
<dbReference type="GO" id="GO:0005737">
    <property type="term" value="C:cytoplasm"/>
    <property type="evidence" value="ECO:0007669"/>
    <property type="project" value="TreeGrafter"/>
</dbReference>
<feature type="compositionally biased region" description="Low complexity" evidence="7">
    <location>
        <begin position="33"/>
        <end position="47"/>
    </location>
</feature>
<dbReference type="GO" id="GO:0019901">
    <property type="term" value="F:protein kinase binding"/>
    <property type="evidence" value="ECO:0007669"/>
    <property type="project" value="TreeGrafter"/>
</dbReference>
<accession>A0A669QIV4</accession>
<evidence type="ECO:0000256" key="3">
    <source>
        <dbReference type="ARBA" id="ARBA00023122"/>
    </source>
</evidence>
<reference evidence="9" key="1">
    <citation type="submission" date="2025-08" db="UniProtKB">
        <authorList>
            <consortium name="Ensembl"/>
        </authorList>
    </citation>
    <scope>IDENTIFICATION</scope>
</reference>
<dbReference type="Proteomes" id="UP000472261">
    <property type="component" value="Unplaced"/>
</dbReference>
<sequence length="438" mass="48985">MLQLMKRFGSFRGSKKRKEQYKSVERRWSDPHGLLASGLSSSPSTPTQVTKQPTFPLESYKHEPERLETRIHCSSPPDTGQRFSLPPSQSAAKPPIMTPSPCATSKPAAAAAPAPSQLPAASEGMLEKLELEDEALEESESDIYVRFMRSHKCYDIVPTSSKLVVFDTTLQVKKAFFALVANGVRAAPLWESKKQSFVGMLTITDFINILHRYYKSPMVSMMLKLYLQETFKPLVNISPDASLFDAVYSLIKNKIHRLPVIDPVSGNALYILTHKRILKFLQLFMSEMPKPAFMKKNLDELGIGTYHNIAFIHPDTPIIKALNIFVERRISALPVVDESGKVVDIYSKFDVINLAAEKTYNNLDITVTQALQHRSQYFEGVVKCSMLETLETIVDRIVKAEVHRLVVVNEADSIVGIISLSDILQALVLTPAGMDVAF</sequence>
<evidence type="ECO:0000313" key="10">
    <source>
        <dbReference type="Proteomes" id="UP000472261"/>
    </source>
</evidence>
<feature type="region of interest" description="Disordered" evidence="7">
    <location>
        <begin position="1"/>
        <end position="57"/>
    </location>
</feature>
<feature type="region of interest" description="Disordered" evidence="7">
    <location>
        <begin position="74"/>
        <end position="119"/>
    </location>
</feature>
<feature type="compositionally biased region" description="Basic and acidic residues" evidence="7">
    <location>
        <begin position="20"/>
        <end position="30"/>
    </location>
</feature>
<dbReference type="PANTHER" id="PTHR13780:SF122">
    <property type="entry name" value="5'-AMP-ACTIVATED PROTEIN KINASE SUBUNIT GAMMA-2"/>
    <property type="match status" value="1"/>
</dbReference>
<dbReference type="SMART" id="SM00116">
    <property type="entry name" value="CBS"/>
    <property type="match status" value="4"/>
</dbReference>
<dbReference type="GO" id="GO:0031588">
    <property type="term" value="C:nucleotide-activated protein kinase complex"/>
    <property type="evidence" value="ECO:0007669"/>
    <property type="project" value="TreeGrafter"/>
</dbReference>
<organism evidence="9 10">
    <name type="scientific">Phasianus colchicus</name>
    <name type="common">Common pheasant</name>
    <dbReference type="NCBI Taxonomy" id="9054"/>
    <lineage>
        <taxon>Eukaryota</taxon>
        <taxon>Metazoa</taxon>
        <taxon>Chordata</taxon>
        <taxon>Craniata</taxon>
        <taxon>Vertebrata</taxon>
        <taxon>Euteleostomi</taxon>
        <taxon>Archelosauria</taxon>
        <taxon>Archosauria</taxon>
        <taxon>Dinosauria</taxon>
        <taxon>Saurischia</taxon>
        <taxon>Theropoda</taxon>
        <taxon>Coelurosauria</taxon>
        <taxon>Aves</taxon>
        <taxon>Neognathae</taxon>
        <taxon>Galloanserae</taxon>
        <taxon>Galliformes</taxon>
        <taxon>Phasianidae</taxon>
        <taxon>Phasianinae</taxon>
        <taxon>Phasianus</taxon>
    </lineage>
</organism>
<evidence type="ECO:0000259" key="8">
    <source>
        <dbReference type="PROSITE" id="PS51371"/>
    </source>
</evidence>
<feature type="domain" description="CBS" evidence="8">
    <location>
        <begin position="377"/>
        <end position="436"/>
    </location>
</feature>
<dbReference type="PANTHER" id="PTHR13780">
    <property type="entry name" value="AMP-ACTIVATED PROTEIN KINASE, GAMMA REGULATORY SUBUNIT"/>
    <property type="match status" value="1"/>
</dbReference>
<keyword evidence="10" id="KW-1185">Reference proteome</keyword>
<evidence type="ECO:0000256" key="2">
    <source>
        <dbReference type="ARBA" id="ARBA00022737"/>
    </source>
</evidence>
<name>A0A669QIV4_PHACC</name>
<dbReference type="PROSITE" id="PS51371">
    <property type="entry name" value="CBS"/>
    <property type="match status" value="4"/>
</dbReference>
<dbReference type="GO" id="GO:0005634">
    <property type="term" value="C:nucleus"/>
    <property type="evidence" value="ECO:0007669"/>
    <property type="project" value="TreeGrafter"/>
</dbReference>
<feature type="compositionally biased region" description="Polar residues" evidence="7">
    <location>
        <begin position="76"/>
        <end position="91"/>
    </location>
</feature>
<dbReference type="SUPFAM" id="SSF54631">
    <property type="entry name" value="CBS-domain pair"/>
    <property type="match status" value="2"/>
</dbReference>
<dbReference type="InterPro" id="IPR046342">
    <property type="entry name" value="CBS_dom_sf"/>
</dbReference>
<dbReference type="InterPro" id="IPR050511">
    <property type="entry name" value="AMPK_gamma/SDS23_families"/>
</dbReference>
<evidence type="ECO:0000256" key="7">
    <source>
        <dbReference type="SAM" id="MobiDB-lite"/>
    </source>
</evidence>
<keyword evidence="4" id="KW-0275">Fatty acid biosynthesis</keyword>
<keyword evidence="4" id="KW-0444">Lipid biosynthesis</keyword>
<feature type="domain" description="CBS" evidence="8">
    <location>
        <begin position="230"/>
        <end position="290"/>
    </location>
</feature>
<keyword evidence="3 6" id="KW-0129">CBS domain</keyword>
<proteinExistence type="inferred from homology"/>
<evidence type="ECO:0000256" key="4">
    <source>
        <dbReference type="ARBA" id="ARBA00023160"/>
    </source>
</evidence>
<evidence type="ECO:0000256" key="6">
    <source>
        <dbReference type="PROSITE-ProRule" id="PRU00703"/>
    </source>
</evidence>
<reference evidence="9" key="2">
    <citation type="submission" date="2025-09" db="UniProtKB">
        <authorList>
            <consortium name="Ensembl"/>
        </authorList>
    </citation>
    <scope>IDENTIFICATION</scope>
</reference>
<evidence type="ECO:0000313" key="9">
    <source>
        <dbReference type="Ensembl" id="ENSPCLP00000020684.1"/>
    </source>
</evidence>
<dbReference type="GO" id="GO:0016208">
    <property type="term" value="F:AMP binding"/>
    <property type="evidence" value="ECO:0007669"/>
    <property type="project" value="TreeGrafter"/>
</dbReference>
<dbReference type="Gene3D" id="3.10.580.10">
    <property type="entry name" value="CBS-domain"/>
    <property type="match status" value="2"/>
</dbReference>
<dbReference type="Ensembl" id="ENSPCLT00000028614.1">
    <property type="protein sequence ID" value="ENSPCLP00000020684.1"/>
    <property type="gene ID" value="ENSPCLG00000018097.1"/>
</dbReference>
<feature type="domain" description="CBS" evidence="8">
    <location>
        <begin position="303"/>
        <end position="365"/>
    </location>
</feature>
<dbReference type="GO" id="GO:0019887">
    <property type="term" value="F:protein kinase regulator activity"/>
    <property type="evidence" value="ECO:0007669"/>
    <property type="project" value="TreeGrafter"/>
</dbReference>
<dbReference type="Pfam" id="PF00571">
    <property type="entry name" value="CBS"/>
    <property type="match status" value="4"/>
</dbReference>
<evidence type="ECO:0000256" key="5">
    <source>
        <dbReference type="ARBA" id="ARBA00025878"/>
    </source>
</evidence>
<comment type="subunit">
    <text evidence="5">AMPK is a heterotrimer of an alpha catalytic subunit (PRKAA1 or PRKAA2), a beta (PRKAB1 or PRKAB2) and a gamma non-catalytic subunits (PRKAG1, PRKAG2 or PRKAG3). Interacts with FNIP1 and FNIP2.</text>
</comment>
<dbReference type="AlphaFoldDB" id="A0A669QIV4"/>
<evidence type="ECO:0000256" key="1">
    <source>
        <dbReference type="ARBA" id="ARBA00006750"/>
    </source>
</evidence>
<comment type="similarity">
    <text evidence="1">Belongs to the 5'-AMP-activated protein kinase gamma subunit family.</text>
</comment>
<dbReference type="FunFam" id="3.10.580.10:FF:000003">
    <property type="entry name" value="Protein kinase AMP-activated non-catalytic subunit gamma 1"/>
    <property type="match status" value="1"/>
</dbReference>
<keyword evidence="2" id="KW-0677">Repeat</keyword>
<feature type="domain" description="CBS" evidence="8">
    <location>
        <begin position="158"/>
        <end position="218"/>
    </location>
</feature>
<keyword evidence="4" id="KW-0443">Lipid metabolism</keyword>
<dbReference type="InterPro" id="IPR000644">
    <property type="entry name" value="CBS_dom"/>
</dbReference>
<feature type="compositionally biased region" description="Low complexity" evidence="7">
    <location>
        <begin position="99"/>
        <end position="119"/>
    </location>
</feature>
<dbReference type="CDD" id="cd04641">
    <property type="entry name" value="CBS_euAMPK_gamma-like_repeat2"/>
    <property type="match status" value="1"/>
</dbReference>